<dbReference type="EMBL" id="FPBO01000024">
    <property type="protein sequence ID" value="SFV05618.1"/>
    <property type="molecule type" value="Genomic_DNA"/>
</dbReference>
<feature type="signal peptide" evidence="1">
    <location>
        <begin position="1"/>
        <end position="27"/>
    </location>
</feature>
<reference evidence="3" key="1">
    <citation type="submission" date="2016-10" db="EMBL/GenBank/DDBJ databases">
        <authorList>
            <person name="Varghese N."/>
            <person name="Submissions S."/>
        </authorList>
    </citation>
    <scope>NUCLEOTIDE SEQUENCE [LARGE SCALE GENOMIC DNA]</scope>
    <source>
        <strain evidence="3">CGMCC 1.11014</strain>
    </source>
</reference>
<gene>
    <name evidence="2" type="ORF">SAMN05216552_102447</name>
</gene>
<dbReference type="Proteomes" id="UP000199391">
    <property type="component" value="Unassembled WGS sequence"/>
</dbReference>
<evidence type="ECO:0000256" key="1">
    <source>
        <dbReference type="SAM" id="SignalP"/>
    </source>
</evidence>
<organism evidence="2 3">
    <name type="scientific">Pseudoduganella namucuonensis</name>
    <dbReference type="NCBI Taxonomy" id="1035707"/>
    <lineage>
        <taxon>Bacteria</taxon>
        <taxon>Pseudomonadati</taxon>
        <taxon>Pseudomonadota</taxon>
        <taxon>Betaproteobacteria</taxon>
        <taxon>Burkholderiales</taxon>
        <taxon>Oxalobacteraceae</taxon>
        <taxon>Telluria group</taxon>
        <taxon>Pseudoduganella</taxon>
    </lineage>
</organism>
<dbReference type="OrthoDB" id="8639774at2"/>
<dbReference type="AlphaFoldDB" id="A0A1I7L7K9"/>
<feature type="chain" id="PRO_5011659737" evidence="1">
    <location>
        <begin position="28"/>
        <end position="310"/>
    </location>
</feature>
<dbReference type="InterPro" id="IPR025737">
    <property type="entry name" value="FApF"/>
</dbReference>
<dbReference type="Pfam" id="PF13557">
    <property type="entry name" value="Phenol_MetA_deg"/>
    <property type="match status" value="1"/>
</dbReference>
<accession>A0A1I7L7K9</accession>
<evidence type="ECO:0000313" key="3">
    <source>
        <dbReference type="Proteomes" id="UP000199391"/>
    </source>
</evidence>
<keyword evidence="3" id="KW-1185">Reference proteome</keyword>
<proteinExistence type="predicted"/>
<dbReference type="STRING" id="1035707.SAMN05216552_102447"/>
<evidence type="ECO:0000313" key="2">
    <source>
        <dbReference type="EMBL" id="SFV05618.1"/>
    </source>
</evidence>
<dbReference type="RefSeq" id="WP_093557821.1">
    <property type="nucleotide sequence ID" value="NZ_FPBO01000024.1"/>
</dbReference>
<sequence>MNIQKSTTAALTLLCAALLGVAAPARATEGGAPITPFGVTDFGAGIMPPPSDVATVGVRTTFYHANQLRDDAGNRSPVGADLSIYSLGVAVIKMTKTTFLGATYGYAAVFPLLDMKLDLSIPTPAGPLAMTGRKTAMGDISVTPVILQWTSPGFFQYAALQVQAPTGSYDKNRLANPGTGHWTWSPTYAFTRIGQTGFEVSSTIQVNLNTRNHHTGYRSGAEWQQEFALGQHVGPYTVGLGGYFYHQFTDDRAAGLANGNRARVLALGPAINFFSPGSKLPIVWLHAFKEFGARNRSQGTQVALRAAFTF</sequence>
<protein>
    <submittedName>
        <fullName evidence="2">Uncharacterized conserved protein</fullName>
    </submittedName>
</protein>
<name>A0A1I7L7K9_9BURK</name>
<keyword evidence="1" id="KW-0732">Signal</keyword>